<keyword evidence="2" id="KW-0378">Hydrolase</keyword>
<protein>
    <submittedName>
        <fullName evidence="2">Metal-dependent hydrolase</fullName>
    </submittedName>
</protein>
<dbReference type="Gene3D" id="3.30.2010.10">
    <property type="entry name" value="Metalloproteases ('zincins'), catalytic domain"/>
    <property type="match status" value="1"/>
</dbReference>
<dbReference type="CDD" id="cd07344">
    <property type="entry name" value="M48_yhfN_like"/>
    <property type="match status" value="1"/>
</dbReference>
<reference evidence="2" key="1">
    <citation type="submission" date="2020-11" db="EMBL/GenBank/DDBJ databases">
        <title>Sequencing the genomes of 1000 actinobacteria strains.</title>
        <authorList>
            <person name="Klenk H.-P."/>
        </authorList>
    </citation>
    <scope>NUCLEOTIDE SEQUENCE</scope>
    <source>
        <strain evidence="2">DSM 26152</strain>
    </source>
</reference>
<evidence type="ECO:0000313" key="3">
    <source>
        <dbReference type="Proteomes" id="UP000625033"/>
    </source>
</evidence>
<dbReference type="Pfam" id="PF01863">
    <property type="entry name" value="YgjP-like"/>
    <property type="match status" value="1"/>
</dbReference>
<dbReference type="RefSeq" id="WP_196836753.1">
    <property type="nucleotide sequence ID" value="NZ_JADOTZ010000001.1"/>
</dbReference>
<evidence type="ECO:0000313" key="2">
    <source>
        <dbReference type="EMBL" id="MBG6085583.1"/>
    </source>
</evidence>
<evidence type="ECO:0000259" key="1">
    <source>
        <dbReference type="Pfam" id="PF01863"/>
    </source>
</evidence>
<dbReference type="PANTHER" id="PTHR30399:SF1">
    <property type="entry name" value="UTP PYROPHOSPHATASE"/>
    <property type="match status" value="1"/>
</dbReference>
<dbReference type="InterPro" id="IPR053136">
    <property type="entry name" value="UTP_pyrophosphatase-like"/>
</dbReference>
<dbReference type="InterPro" id="IPR002725">
    <property type="entry name" value="YgjP-like_metallopeptidase"/>
</dbReference>
<comment type="caution">
    <text evidence="2">The sequence shown here is derived from an EMBL/GenBank/DDBJ whole genome shotgun (WGS) entry which is preliminary data.</text>
</comment>
<dbReference type="PANTHER" id="PTHR30399">
    <property type="entry name" value="UNCHARACTERIZED PROTEIN YGJP"/>
    <property type="match status" value="1"/>
</dbReference>
<dbReference type="Proteomes" id="UP000625033">
    <property type="component" value="Unassembled WGS sequence"/>
</dbReference>
<dbReference type="AlphaFoldDB" id="A0A931DF13"/>
<proteinExistence type="predicted"/>
<name>A0A931DF13_9MICC</name>
<dbReference type="EMBL" id="JADOTZ010000001">
    <property type="protein sequence ID" value="MBG6085583.1"/>
    <property type="molecule type" value="Genomic_DNA"/>
</dbReference>
<keyword evidence="3" id="KW-1185">Reference proteome</keyword>
<accession>A0A931DF13</accession>
<organism evidence="2 3">
    <name type="scientific">Zhihengliuella flava</name>
    <dbReference type="NCBI Taxonomy" id="1285193"/>
    <lineage>
        <taxon>Bacteria</taxon>
        <taxon>Bacillati</taxon>
        <taxon>Actinomycetota</taxon>
        <taxon>Actinomycetes</taxon>
        <taxon>Micrococcales</taxon>
        <taxon>Micrococcaceae</taxon>
        <taxon>Zhihengliuella</taxon>
    </lineage>
</organism>
<gene>
    <name evidence="2" type="ORF">IW252_002350</name>
</gene>
<sequence>MAQRTVREYQHQDGTTVRIVVSTRRTKTVGGKWDGDAVVITVPAWMDRSGQDRHAQSLVTKMTARRHRQRARSDKDLLERARALDEQYLEGRAQPEAVRWVTNQNTRWASATRGDQSIRLSHRLQRMPDWVQDSVLVHELAHLIATDGHGPIFTSWANRYPRMAEADAYLEGVAFAWQNPQDA</sequence>
<feature type="domain" description="YgjP-like metallopeptidase" evidence="1">
    <location>
        <begin position="51"/>
        <end position="170"/>
    </location>
</feature>
<dbReference type="GO" id="GO:0016787">
    <property type="term" value="F:hydrolase activity"/>
    <property type="evidence" value="ECO:0007669"/>
    <property type="project" value="UniProtKB-KW"/>
</dbReference>